<name>A0A4C1Y5Y3_EUMVA</name>
<gene>
    <name evidence="2" type="ORF">EVAR_60862_1</name>
</gene>
<feature type="region of interest" description="Disordered" evidence="1">
    <location>
        <begin position="67"/>
        <end position="86"/>
    </location>
</feature>
<organism evidence="2 3">
    <name type="scientific">Eumeta variegata</name>
    <name type="common">Bagworm moth</name>
    <name type="synonym">Eumeta japonica</name>
    <dbReference type="NCBI Taxonomy" id="151549"/>
    <lineage>
        <taxon>Eukaryota</taxon>
        <taxon>Metazoa</taxon>
        <taxon>Ecdysozoa</taxon>
        <taxon>Arthropoda</taxon>
        <taxon>Hexapoda</taxon>
        <taxon>Insecta</taxon>
        <taxon>Pterygota</taxon>
        <taxon>Neoptera</taxon>
        <taxon>Endopterygota</taxon>
        <taxon>Lepidoptera</taxon>
        <taxon>Glossata</taxon>
        <taxon>Ditrysia</taxon>
        <taxon>Tineoidea</taxon>
        <taxon>Psychidae</taxon>
        <taxon>Oiketicinae</taxon>
        <taxon>Eumeta</taxon>
    </lineage>
</organism>
<keyword evidence="3" id="KW-1185">Reference proteome</keyword>
<accession>A0A4C1Y5Y3</accession>
<dbReference type="EMBL" id="BGZK01001103">
    <property type="protein sequence ID" value="GBP71296.1"/>
    <property type="molecule type" value="Genomic_DNA"/>
</dbReference>
<comment type="caution">
    <text evidence="2">The sequence shown here is derived from an EMBL/GenBank/DDBJ whole genome shotgun (WGS) entry which is preliminary data.</text>
</comment>
<evidence type="ECO:0000256" key="1">
    <source>
        <dbReference type="SAM" id="MobiDB-lite"/>
    </source>
</evidence>
<evidence type="ECO:0000313" key="3">
    <source>
        <dbReference type="Proteomes" id="UP000299102"/>
    </source>
</evidence>
<dbReference type="AlphaFoldDB" id="A0A4C1Y5Y3"/>
<reference evidence="2 3" key="1">
    <citation type="journal article" date="2019" name="Commun. Biol.">
        <title>The bagworm genome reveals a unique fibroin gene that provides high tensile strength.</title>
        <authorList>
            <person name="Kono N."/>
            <person name="Nakamura H."/>
            <person name="Ohtoshi R."/>
            <person name="Tomita M."/>
            <person name="Numata K."/>
            <person name="Arakawa K."/>
        </authorList>
    </citation>
    <scope>NUCLEOTIDE SEQUENCE [LARGE SCALE GENOMIC DNA]</scope>
</reference>
<dbReference type="Proteomes" id="UP000299102">
    <property type="component" value="Unassembled WGS sequence"/>
</dbReference>
<sequence length="144" mass="15762">MRPTSAATNDHCIDAVARSAADVCLCRRAARPLLATFDTARSYYDDLKRFPKSECGLKISPSRIPITRHSENGCRTPPAGKRSTTRINGPLYTVQIAHAADRRLSDDNGPPIAVVKAALIDDPLHADLTKHAADHWSSYPCIQQ</sequence>
<proteinExistence type="predicted"/>
<protein>
    <submittedName>
        <fullName evidence="2">Uncharacterized protein</fullName>
    </submittedName>
</protein>
<evidence type="ECO:0000313" key="2">
    <source>
        <dbReference type="EMBL" id="GBP71296.1"/>
    </source>
</evidence>